<accession>A0A5C7HKW8</accession>
<dbReference type="InterPro" id="IPR057670">
    <property type="entry name" value="SH3_retrovirus"/>
</dbReference>
<dbReference type="CDD" id="cd09272">
    <property type="entry name" value="RNase_HI_RT_Ty1"/>
    <property type="match status" value="1"/>
</dbReference>
<keyword evidence="3" id="KW-1185">Reference proteome</keyword>
<reference evidence="3" key="1">
    <citation type="journal article" date="2019" name="Gigascience">
        <title>De novo genome assembly of the endangered Acer yangbiense, a plant species with extremely small populations endemic to Yunnan Province, China.</title>
        <authorList>
            <person name="Yang J."/>
            <person name="Wariss H.M."/>
            <person name="Tao L."/>
            <person name="Zhang R."/>
            <person name="Yun Q."/>
            <person name="Hollingsworth P."/>
            <person name="Dao Z."/>
            <person name="Luo G."/>
            <person name="Guo H."/>
            <person name="Ma Y."/>
            <person name="Sun W."/>
        </authorList>
    </citation>
    <scope>NUCLEOTIDE SEQUENCE [LARGE SCALE GENOMIC DNA]</scope>
    <source>
        <strain evidence="3">cv. Malutang</strain>
    </source>
</reference>
<comment type="caution">
    <text evidence="2">The sequence shown here is derived from an EMBL/GenBank/DDBJ whole genome shotgun (WGS) entry which is preliminary data.</text>
</comment>
<evidence type="ECO:0000313" key="3">
    <source>
        <dbReference type="Proteomes" id="UP000323000"/>
    </source>
</evidence>
<dbReference type="Proteomes" id="UP000323000">
    <property type="component" value="Chromosome 8"/>
</dbReference>
<evidence type="ECO:0000259" key="1">
    <source>
        <dbReference type="Pfam" id="PF25597"/>
    </source>
</evidence>
<name>A0A5C7HKW8_9ROSI</name>
<evidence type="ECO:0000313" key="2">
    <source>
        <dbReference type="EMBL" id="TXG57405.1"/>
    </source>
</evidence>
<dbReference type="Pfam" id="PF25597">
    <property type="entry name" value="SH3_retrovirus"/>
    <property type="match status" value="1"/>
</dbReference>
<dbReference type="PANTHER" id="PTHR11439">
    <property type="entry name" value="GAG-POL-RELATED RETROTRANSPOSON"/>
    <property type="match status" value="1"/>
</dbReference>
<dbReference type="AlphaFoldDB" id="A0A5C7HKW8"/>
<proteinExistence type="predicted"/>
<dbReference type="PANTHER" id="PTHR11439:SF517">
    <property type="entry name" value="CYSTEINE-RICH RLK (RECEPTOR-LIKE PROTEIN KINASE) 8"/>
    <property type="match status" value="1"/>
</dbReference>
<protein>
    <recommendedName>
        <fullName evidence="1">Retroviral polymerase SH3-like domain-containing protein</fullName>
    </recommendedName>
</protein>
<dbReference type="EMBL" id="VAHF01000008">
    <property type="protein sequence ID" value="TXG57405.1"/>
    <property type="molecule type" value="Genomic_DNA"/>
</dbReference>
<dbReference type="OrthoDB" id="1922643at2759"/>
<gene>
    <name evidence="2" type="ORF">EZV62_018718</name>
</gene>
<sequence>MLKDKNMPKSFWAEAVLYVVLEARRTKLKDKGEKCILVGYGDRTMGYWLYNPVTKKMNFSRDVIFEENESWNWDQTKASRSNNPAMSEDFKMRVVKEFEMIDIGLMAHFLGIEVVQSKKGDVDPTYFKSLVGSLRYLACTRPDILYGVGLVNRYMETPDQSHLNATKRILCYIKGTINDDILYTKCEDCRLIGYSDSDWGIDLDERKSTTSFTFFMRDTAFTWLSKKQAIVTLLSCEAEYIVACSGVCHGIWIRNVLQYLGFPQVNPTKVYIDNRSAITLAKNLVFHERSKHIDMWYHFIREHVKKKEVELVSCRTYDQAVDIFTKPLKHDVFLRLKTMLIKQMERSETVKFQAKFIPREGYSWGKQ</sequence>
<feature type="domain" description="Retroviral polymerase SH3-like" evidence="1">
    <location>
        <begin position="18"/>
        <end position="77"/>
    </location>
</feature>
<organism evidence="2 3">
    <name type="scientific">Acer yangbiense</name>
    <dbReference type="NCBI Taxonomy" id="1000413"/>
    <lineage>
        <taxon>Eukaryota</taxon>
        <taxon>Viridiplantae</taxon>
        <taxon>Streptophyta</taxon>
        <taxon>Embryophyta</taxon>
        <taxon>Tracheophyta</taxon>
        <taxon>Spermatophyta</taxon>
        <taxon>Magnoliopsida</taxon>
        <taxon>eudicotyledons</taxon>
        <taxon>Gunneridae</taxon>
        <taxon>Pentapetalae</taxon>
        <taxon>rosids</taxon>
        <taxon>malvids</taxon>
        <taxon>Sapindales</taxon>
        <taxon>Sapindaceae</taxon>
        <taxon>Hippocastanoideae</taxon>
        <taxon>Acereae</taxon>
        <taxon>Acer</taxon>
    </lineage>
</organism>